<gene>
    <name evidence="1" type="ORF">A1O9_11668</name>
</gene>
<dbReference type="RefSeq" id="XP_013255017.1">
    <property type="nucleotide sequence ID" value="XM_013399563.1"/>
</dbReference>
<dbReference type="Proteomes" id="UP000027920">
    <property type="component" value="Unassembled WGS sequence"/>
</dbReference>
<evidence type="ECO:0000313" key="2">
    <source>
        <dbReference type="Proteomes" id="UP000027920"/>
    </source>
</evidence>
<comment type="caution">
    <text evidence="1">The sequence shown here is derived from an EMBL/GenBank/DDBJ whole genome shotgun (WGS) entry which is preliminary data.</text>
</comment>
<dbReference type="SUPFAM" id="SSF51197">
    <property type="entry name" value="Clavaminate synthase-like"/>
    <property type="match status" value="1"/>
</dbReference>
<dbReference type="STRING" id="1182545.A0A072NYE0"/>
<dbReference type="PANTHER" id="PTHR31630">
    <property type="entry name" value="PHYTANOYL-COA DIOXYGENASE-RELATED-RELATED"/>
    <property type="match status" value="1"/>
</dbReference>
<evidence type="ECO:0008006" key="3">
    <source>
        <dbReference type="Google" id="ProtNLM"/>
    </source>
</evidence>
<protein>
    <recommendedName>
        <fullName evidence="3">Phytanoyl-CoA dioxygenase</fullName>
    </recommendedName>
</protein>
<dbReference type="EMBL" id="AMGV01000018">
    <property type="protein sequence ID" value="KEF52427.1"/>
    <property type="molecule type" value="Genomic_DNA"/>
</dbReference>
<name>A0A072NYE0_9EURO</name>
<dbReference type="GeneID" id="25286565"/>
<keyword evidence="2" id="KW-1185">Reference proteome</keyword>
<sequence length="104" mass="12254">MKAEERIPAWTPEWYGFTKNGMEWLSDHGFEWIKVCADPGDLMVWDSRTPHYNVPTQTTQDRFAIYTCFMPVKIATQEDLIRKKGAFESICTCYTLRRYSMTVD</sequence>
<dbReference type="VEuPathDB" id="FungiDB:A1O9_11668"/>
<dbReference type="Gene3D" id="2.60.120.620">
    <property type="entry name" value="q2cbj1_9rhob like domain"/>
    <property type="match status" value="1"/>
</dbReference>
<organism evidence="1 2">
    <name type="scientific">Exophiala aquamarina CBS 119918</name>
    <dbReference type="NCBI Taxonomy" id="1182545"/>
    <lineage>
        <taxon>Eukaryota</taxon>
        <taxon>Fungi</taxon>
        <taxon>Dikarya</taxon>
        <taxon>Ascomycota</taxon>
        <taxon>Pezizomycotina</taxon>
        <taxon>Eurotiomycetes</taxon>
        <taxon>Chaetothyriomycetidae</taxon>
        <taxon>Chaetothyriales</taxon>
        <taxon>Herpotrichiellaceae</taxon>
        <taxon>Exophiala</taxon>
    </lineage>
</organism>
<proteinExistence type="predicted"/>
<evidence type="ECO:0000313" key="1">
    <source>
        <dbReference type="EMBL" id="KEF52427.1"/>
    </source>
</evidence>
<dbReference type="AlphaFoldDB" id="A0A072NYE0"/>
<reference evidence="1 2" key="1">
    <citation type="submission" date="2013-03" db="EMBL/GenBank/DDBJ databases">
        <title>The Genome Sequence of Exophiala aquamarina CBS 119918.</title>
        <authorList>
            <consortium name="The Broad Institute Genomics Platform"/>
            <person name="Cuomo C."/>
            <person name="de Hoog S."/>
            <person name="Gorbushina A."/>
            <person name="Walker B."/>
            <person name="Young S.K."/>
            <person name="Zeng Q."/>
            <person name="Gargeya S."/>
            <person name="Fitzgerald M."/>
            <person name="Haas B."/>
            <person name="Abouelleil A."/>
            <person name="Allen A.W."/>
            <person name="Alvarado L."/>
            <person name="Arachchi H.M."/>
            <person name="Berlin A.M."/>
            <person name="Chapman S.B."/>
            <person name="Gainer-Dewar J."/>
            <person name="Goldberg J."/>
            <person name="Griggs A."/>
            <person name="Gujja S."/>
            <person name="Hansen M."/>
            <person name="Howarth C."/>
            <person name="Imamovic A."/>
            <person name="Ireland A."/>
            <person name="Larimer J."/>
            <person name="McCowan C."/>
            <person name="Murphy C."/>
            <person name="Pearson M."/>
            <person name="Poon T.W."/>
            <person name="Priest M."/>
            <person name="Roberts A."/>
            <person name="Saif S."/>
            <person name="Shea T."/>
            <person name="Sisk P."/>
            <person name="Sykes S."/>
            <person name="Wortman J."/>
            <person name="Nusbaum C."/>
            <person name="Birren B."/>
        </authorList>
    </citation>
    <scope>NUCLEOTIDE SEQUENCE [LARGE SCALE GENOMIC DNA]</scope>
    <source>
        <strain evidence="1 2">CBS 119918</strain>
    </source>
</reference>
<accession>A0A072NYE0</accession>
<dbReference type="HOGENOM" id="CLU_2250161_0_0_1"/>
<dbReference type="OrthoDB" id="445007at2759"/>
<dbReference type="PANTHER" id="PTHR31630:SF7">
    <property type="entry name" value="PHYTANOYL-COA DIOXYGENASE"/>
    <property type="match status" value="1"/>
</dbReference>